<evidence type="ECO:0000256" key="1">
    <source>
        <dbReference type="ARBA" id="ARBA00010641"/>
    </source>
</evidence>
<dbReference type="InterPro" id="IPR013324">
    <property type="entry name" value="RNA_pol_sigma_r3/r4-like"/>
</dbReference>
<dbReference type="InterPro" id="IPR013325">
    <property type="entry name" value="RNA_pol_sigma_r2"/>
</dbReference>
<dbReference type="Pfam" id="PF08281">
    <property type="entry name" value="Sigma70_r4_2"/>
    <property type="match status" value="1"/>
</dbReference>
<evidence type="ECO:0000256" key="4">
    <source>
        <dbReference type="ARBA" id="ARBA00023163"/>
    </source>
</evidence>
<keyword evidence="4" id="KW-0804">Transcription</keyword>
<name>A0A9X2CQZ0_9FLAO</name>
<sequence>MKSIKSFNDNNSLVECLKNGDEQAYSFLLEKYHRPLFAYALTFVDEKALAQDIVQSVFLKTWQYRKKLNPEYSIKSFLYKTVYNTFINNYRKEKATMILEKKYYESMYEVVEELEDRNLNEIIKIVTQEIEKLPERCREVFTLSKKEGLTNKEISEYLNISIKTVEALITKSFKILRKELGEKYDIILFFLFPNIANAEHSRQLIP</sequence>
<dbReference type="NCBIfam" id="TIGR02985">
    <property type="entry name" value="Sig70_bacteroi1"/>
    <property type="match status" value="1"/>
</dbReference>
<keyword evidence="8" id="KW-1185">Reference proteome</keyword>
<dbReference type="GO" id="GO:0006352">
    <property type="term" value="P:DNA-templated transcription initiation"/>
    <property type="evidence" value="ECO:0007669"/>
    <property type="project" value="InterPro"/>
</dbReference>
<dbReference type="Gene3D" id="1.10.1740.10">
    <property type="match status" value="1"/>
</dbReference>
<feature type="domain" description="RNA polymerase sigma factor 70 region 4 type 2" evidence="6">
    <location>
        <begin position="126"/>
        <end position="174"/>
    </location>
</feature>
<dbReference type="InterPro" id="IPR014327">
    <property type="entry name" value="RNA_pol_sigma70_bacteroid"/>
</dbReference>
<keyword evidence="2" id="KW-0805">Transcription regulation</keyword>
<dbReference type="InterPro" id="IPR013249">
    <property type="entry name" value="RNA_pol_sigma70_r4_t2"/>
</dbReference>
<feature type="domain" description="RNA polymerase sigma-70 region 2" evidence="5">
    <location>
        <begin position="28"/>
        <end position="94"/>
    </location>
</feature>
<evidence type="ECO:0000259" key="5">
    <source>
        <dbReference type="Pfam" id="PF04542"/>
    </source>
</evidence>
<dbReference type="SUPFAM" id="SSF88659">
    <property type="entry name" value="Sigma3 and sigma4 domains of RNA polymerase sigma factors"/>
    <property type="match status" value="1"/>
</dbReference>
<dbReference type="RefSeq" id="WP_249603257.1">
    <property type="nucleotide sequence ID" value="NZ_JAKHSK010000044.1"/>
</dbReference>
<organism evidence="7 8">
    <name type="scientific">Zunongwangia pacifica</name>
    <dbReference type="NCBI Taxonomy" id="2911062"/>
    <lineage>
        <taxon>Bacteria</taxon>
        <taxon>Pseudomonadati</taxon>
        <taxon>Bacteroidota</taxon>
        <taxon>Flavobacteriia</taxon>
        <taxon>Flavobacteriales</taxon>
        <taxon>Flavobacteriaceae</taxon>
        <taxon>Zunongwangia</taxon>
    </lineage>
</organism>
<dbReference type="PANTHER" id="PTHR43133">
    <property type="entry name" value="RNA POLYMERASE ECF-TYPE SIGMA FACTO"/>
    <property type="match status" value="1"/>
</dbReference>
<dbReference type="Pfam" id="PF04542">
    <property type="entry name" value="Sigma70_r2"/>
    <property type="match status" value="1"/>
</dbReference>
<protein>
    <submittedName>
        <fullName evidence="7">RNA polymerase sigma-70 factor</fullName>
    </submittedName>
</protein>
<reference evidence="7" key="1">
    <citation type="submission" date="2022-01" db="EMBL/GenBank/DDBJ databases">
        <title>Genome sequencing of Zunongwangia sp. M21534 genome.</title>
        <authorList>
            <person name="Chen Y."/>
            <person name="Dong C."/>
            <person name="Shao Z."/>
        </authorList>
    </citation>
    <scope>NUCLEOTIDE SEQUENCE</scope>
    <source>
        <strain evidence="7">MCCC M21534</strain>
    </source>
</reference>
<dbReference type="GO" id="GO:0016987">
    <property type="term" value="F:sigma factor activity"/>
    <property type="evidence" value="ECO:0007669"/>
    <property type="project" value="UniProtKB-KW"/>
</dbReference>
<dbReference type="InterPro" id="IPR014284">
    <property type="entry name" value="RNA_pol_sigma-70_dom"/>
</dbReference>
<dbReference type="GO" id="GO:0003677">
    <property type="term" value="F:DNA binding"/>
    <property type="evidence" value="ECO:0007669"/>
    <property type="project" value="InterPro"/>
</dbReference>
<comment type="caution">
    <text evidence="7">The sequence shown here is derived from an EMBL/GenBank/DDBJ whole genome shotgun (WGS) entry which is preliminary data.</text>
</comment>
<gene>
    <name evidence="7" type="ORF">L1967_19900</name>
</gene>
<dbReference type="InterPro" id="IPR039425">
    <property type="entry name" value="RNA_pol_sigma-70-like"/>
</dbReference>
<dbReference type="SUPFAM" id="SSF88946">
    <property type="entry name" value="Sigma2 domain of RNA polymerase sigma factors"/>
    <property type="match status" value="1"/>
</dbReference>
<dbReference type="AlphaFoldDB" id="A0A9X2CQZ0"/>
<evidence type="ECO:0000256" key="2">
    <source>
        <dbReference type="ARBA" id="ARBA00023015"/>
    </source>
</evidence>
<dbReference type="InterPro" id="IPR007627">
    <property type="entry name" value="RNA_pol_sigma70_r2"/>
</dbReference>
<evidence type="ECO:0000256" key="3">
    <source>
        <dbReference type="ARBA" id="ARBA00023082"/>
    </source>
</evidence>
<proteinExistence type="inferred from homology"/>
<dbReference type="EMBL" id="JAKHSK010000044">
    <property type="protein sequence ID" value="MCL6220562.1"/>
    <property type="molecule type" value="Genomic_DNA"/>
</dbReference>
<dbReference type="InterPro" id="IPR036388">
    <property type="entry name" value="WH-like_DNA-bd_sf"/>
</dbReference>
<evidence type="ECO:0000313" key="7">
    <source>
        <dbReference type="EMBL" id="MCL6220562.1"/>
    </source>
</evidence>
<dbReference type="Proteomes" id="UP001139521">
    <property type="component" value="Unassembled WGS sequence"/>
</dbReference>
<comment type="similarity">
    <text evidence="1">Belongs to the sigma-70 factor family. ECF subfamily.</text>
</comment>
<evidence type="ECO:0000259" key="6">
    <source>
        <dbReference type="Pfam" id="PF08281"/>
    </source>
</evidence>
<evidence type="ECO:0000313" key="8">
    <source>
        <dbReference type="Proteomes" id="UP001139521"/>
    </source>
</evidence>
<dbReference type="PANTHER" id="PTHR43133:SF46">
    <property type="entry name" value="RNA POLYMERASE SIGMA-70 FACTOR ECF SUBFAMILY"/>
    <property type="match status" value="1"/>
</dbReference>
<dbReference type="Gene3D" id="1.10.10.10">
    <property type="entry name" value="Winged helix-like DNA-binding domain superfamily/Winged helix DNA-binding domain"/>
    <property type="match status" value="1"/>
</dbReference>
<accession>A0A9X2CQZ0</accession>
<dbReference type="NCBIfam" id="TIGR02937">
    <property type="entry name" value="sigma70-ECF"/>
    <property type="match status" value="1"/>
</dbReference>
<dbReference type="CDD" id="cd06171">
    <property type="entry name" value="Sigma70_r4"/>
    <property type="match status" value="1"/>
</dbReference>
<keyword evidence="3" id="KW-0731">Sigma factor</keyword>